<dbReference type="Pfam" id="PF10282">
    <property type="entry name" value="Lactonase"/>
    <property type="match status" value="1"/>
</dbReference>
<dbReference type="InterPro" id="IPR011048">
    <property type="entry name" value="Haem_d1_sf"/>
</dbReference>
<dbReference type="InterPro" id="IPR019405">
    <property type="entry name" value="Lactonase_7-beta_prop"/>
</dbReference>
<evidence type="ECO:0000313" key="3">
    <source>
        <dbReference type="Proteomes" id="UP000051500"/>
    </source>
</evidence>
<keyword evidence="3" id="KW-1185">Reference proteome</keyword>
<dbReference type="GO" id="GO:0017057">
    <property type="term" value="F:6-phosphogluconolactonase activity"/>
    <property type="evidence" value="ECO:0007669"/>
    <property type="project" value="TreeGrafter"/>
</dbReference>
<sequence>MLENIFFGTYTKKISQGIYQATLNTDTKTISKPELLIAVNNPTYLTTTNNQLFTICKQDDHGGIASYSKDTTQLYTLNNKVLQAGAPPCYVSFDKQRNLVYTANYHTAEVLIYQLHPNNTLTLHQSISHSGSGPRPEQQSSHLHYADLTPDNRLVALDLGADQLLTYNFDNNQKALLNNVLTFPAGFGPRHLVFHPNQQIAYVVGELSSQVATLKYNPQNGSFSILDIQTTIPNEYHDFNGAAAIKISHNQQHLYISNRGFNSIACFKIESDASLQLIHQTTTSIDFPRDFALDATDQFLVVANQNDNTISLFERNPVSGKLTLIQDNIHLPEGVCVKFVN</sequence>
<dbReference type="GO" id="GO:0005829">
    <property type="term" value="C:cytosol"/>
    <property type="evidence" value="ECO:0007669"/>
    <property type="project" value="TreeGrafter"/>
</dbReference>
<evidence type="ECO:0000313" key="2">
    <source>
        <dbReference type="EMBL" id="KRN89069.1"/>
    </source>
</evidence>
<name>A0A0R2KSA8_9LACO</name>
<dbReference type="InterPro" id="IPR050282">
    <property type="entry name" value="Cycloisomerase_2"/>
</dbReference>
<organism evidence="2 3">
    <name type="scientific">Ligilactobacillus ceti DSM 22408</name>
    <dbReference type="NCBI Taxonomy" id="1122146"/>
    <lineage>
        <taxon>Bacteria</taxon>
        <taxon>Bacillati</taxon>
        <taxon>Bacillota</taxon>
        <taxon>Bacilli</taxon>
        <taxon>Lactobacillales</taxon>
        <taxon>Lactobacillaceae</taxon>
        <taxon>Ligilactobacillus</taxon>
    </lineage>
</organism>
<dbReference type="PATRIC" id="fig|1122146.4.peg.1077"/>
<protein>
    <submittedName>
        <fullName evidence="2">6-phosphogluconolactonase</fullName>
    </submittedName>
</protein>
<gene>
    <name evidence="2" type="ORF">IV53_GL001042</name>
</gene>
<comment type="caution">
    <text evidence="2">The sequence shown here is derived from an EMBL/GenBank/DDBJ whole genome shotgun (WGS) entry which is preliminary data.</text>
</comment>
<dbReference type="Gene3D" id="2.130.10.10">
    <property type="entry name" value="YVTN repeat-like/Quinoprotein amine dehydrogenase"/>
    <property type="match status" value="1"/>
</dbReference>
<dbReference type="PANTHER" id="PTHR30344">
    <property type="entry name" value="6-PHOSPHOGLUCONOLACTONASE-RELATED"/>
    <property type="match status" value="1"/>
</dbReference>
<evidence type="ECO:0000256" key="1">
    <source>
        <dbReference type="ARBA" id="ARBA00005564"/>
    </source>
</evidence>
<proteinExistence type="inferred from homology"/>
<dbReference type="eggNOG" id="COG2706">
    <property type="taxonomic scope" value="Bacteria"/>
</dbReference>
<dbReference type="PANTHER" id="PTHR30344:SF1">
    <property type="entry name" value="6-PHOSPHOGLUCONOLACTONASE"/>
    <property type="match status" value="1"/>
</dbReference>
<dbReference type="OrthoDB" id="9790815at2"/>
<dbReference type="InterPro" id="IPR015943">
    <property type="entry name" value="WD40/YVTN_repeat-like_dom_sf"/>
</dbReference>
<dbReference type="STRING" id="1122146.IV53_GL001042"/>
<dbReference type="Proteomes" id="UP000051500">
    <property type="component" value="Unassembled WGS sequence"/>
</dbReference>
<dbReference type="SUPFAM" id="SSF51004">
    <property type="entry name" value="C-terminal (heme d1) domain of cytochrome cd1-nitrite reductase"/>
    <property type="match status" value="1"/>
</dbReference>
<reference evidence="2 3" key="1">
    <citation type="journal article" date="2015" name="Genome Announc.">
        <title>Expanding the biotechnology potential of lactobacilli through comparative genomics of 213 strains and associated genera.</title>
        <authorList>
            <person name="Sun Z."/>
            <person name="Harris H.M."/>
            <person name="McCann A."/>
            <person name="Guo C."/>
            <person name="Argimon S."/>
            <person name="Zhang W."/>
            <person name="Yang X."/>
            <person name="Jeffery I.B."/>
            <person name="Cooney J.C."/>
            <person name="Kagawa T.F."/>
            <person name="Liu W."/>
            <person name="Song Y."/>
            <person name="Salvetti E."/>
            <person name="Wrobel A."/>
            <person name="Rasinkangas P."/>
            <person name="Parkhill J."/>
            <person name="Rea M.C."/>
            <person name="O'Sullivan O."/>
            <person name="Ritari J."/>
            <person name="Douillard F.P."/>
            <person name="Paul Ross R."/>
            <person name="Yang R."/>
            <person name="Briner A.E."/>
            <person name="Felis G.E."/>
            <person name="de Vos W.M."/>
            <person name="Barrangou R."/>
            <person name="Klaenhammer T.R."/>
            <person name="Caufield P.W."/>
            <person name="Cui Y."/>
            <person name="Zhang H."/>
            <person name="O'Toole P.W."/>
        </authorList>
    </citation>
    <scope>NUCLEOTIDE SEQUENCE [LARGE SCALE GENOMIC DNA]</scope>
    <source>
        <strain evidence="2 3">DSM 22408</strain>
    </source>
</reference>
<dbReference type="AlphaFoldDB" id="A0A0R2KSA8"/>
<dbReference type="RefSeq" id="WP_027107469.1">
    <property type="nucleotide sequence ID" value="NZ_JQBZ01000025.1"/>
</dbReference>
<comment type="similarity">
    <text evidence="1">Belongs to the cycloisomerase 2 family.</text>
</comment>
<accession>A0A0R2KSA8</accession>
<dbReference type="EMBL" id="JQBZ01000025">
    <property type="protein sequence ID" value="KRN89069.1"/>
    <property type="molecule type" value="Genomic_DNA"/>
</dbReference>